<dbReference type="PRINTS" id="PR00176">
    <property type="entry name" value="NANEUSMPORT"/>
</dbReference>
<dbReference type="PANTHER" id="PTHR42948">
    <property type="entry name" value="TRANSPORTER"/>
    <property type="match status" value="1"/>
</dbReference>
<evidence type="ECO:0000313" key="8">
    <source>
        <dbReference type="Proteomes" id="UP000198661"/>
    </source>
</evidence>
<feature type="transmembrane region" description="Helical" evidence="6">
    <location>
        <begin position="385"/>
        <end position="405"/>
    </location>
</feature>
<dbReference type="RefSeq" id="WP_092038235.1">
    <property type="nucleotide sequence ID" value="NZ_FOOK01000014.1"/>
</dbReference>
<dbReference type="PANTHER" id="PTHR42948:SF1">
    <property type="entry name" value="TRANSPORTER"/>
    <property type="match status" value="1"/>
</dbReference>
<evidence type="ECO:0000256" key="2">
    <source>
        <dbReference type="ARBA" id="ARBA00022448"/>
    </source>
</evidence>
<sequence>MKREQWGTKYGFILAAMGSAIGLGNLVRYPSVVYENGAGAFLIPYFVALFTAGIPILFLEYSLGHKYRGAGPWVYQKLSKKWEWLGWWQSIVAFVILSYYMVILGWALSYTYYSFGAQWGEDTESFFFNDYLGVTEGVGVLGGIQWKVLIPVAILWALLFWVLHRGAKRGIEWASKFMIPILVAMIVLITIRGLTLEGAVKGLEAYFTPDFAALSKPEVWINAYGQVFFTLSVGFCTMITYASYLPKRSDLANSGFIVALSNCSFEFFAAIGIFSALGFLATQQGVEVGEVVAGTLGMSFVVFPQIINQFPGLNSLFGVMFFVSLLFAGFTSAVSLAEPGIAAIREKFGLSRKAAVNWLCGASALLSLLYVFKGGLYFLDIVDYFINNYGIVVSAILMVVLAGWVSKQVDSLQNHINDVSIVRIGAWWPIVIRFITPLSLAAMVLWNIYKEWMMTYGGYPQWSVNVFGWGLLAVVIIAGALIQQRRWATEPSPHREEVSS</sequence>
<feature type="transmembrane region" description="Helical" evidence="6">
    <location>
        <begin position="358"/>
        <end position="379"/>
    </location>
</feature>
<feature type="transmembrane region" description="Helical" evidence="6">
    <location>
        <begin position="461"/>
        <end position="482"/>
    </location>
</feature>
<keyword evidence="2" id="KW-0813">Transport</keyword>
<dbReference type="CDD" id="cd10334">
    <property type="entry name" value="SLC6sbd_u1"/>
    <property type="match status" value="1"/>
</dbReference>
<dbReference type="Pfam" id="PF00209">
    <property type="entry name" value="SNF"/>
    <property type="match status" value="2"/>
</dbReference>
<dbReference type="Proteomes" id="UP000198661">
    <property type="component" value="Unassembled WGS sequence"/>
</dbReference>
<keyword evidence="4 6" id="KW-1133">Transmembrane helix</keyword>
<reference evidence="7 8" key="1">
    <citation type="submission" date="2016-10" db="EMBL/GenBank/DDBJ databases">
        <authorList>
            <person name="de Groot N.N."/>
        </authorList>
    </citation>
    <scope>NUCLEOTIDE SEQUENCE [LARGE SCALE GENOMIC DNA]</scope>
    <source>
        <strain evidence="7 8">DSM 44945</strain>
    </source>
</reference>
<evidence type="ECO:0000256" key="1">
    <source>
        <dbReference type="ARBA" id="ARBA00004141"/>
    </source>
</evidence>
<dbReference type="InterPro" id="IPR037272">
    <property type="entry name" value="SNS_sf"/>
</dbReference>
<feature type="transmembrane region" description="Helical" evidence="6">
    <location>
        <begin position="12"/>
        <end position="30"/>
    </location>
</feature>
<dbReference type="PROSITE" id="PS50267">
    <property type="entry name" value="NA_NEUROTRAN_SYMP_3"/>
    <property type="match status" value="1"/>
</dbReference>
<evidence type="ECO:0000256" key="5">
    <source>
        <dbReference type="ARBA" id="ARBA00023136"/>
    </source>
</evidence>
<dbReference type="InterPro" id="IPR000175">
    <property type="entry name" value="Na/ntran_symport"/>
</dbReference>
<comment type="subcellular location">
    <subcellularLocation>
        <location evidence="1">Membrane</location>
        <topology evidence="1">Multi-pass membrane protein</topology>
    </subcellularLocation>
</comment>
<feature type="transmembrane region" description="Helical" evidence="6">
    <location>
        <begin position="175"/>
        <end position="194"/>
    </location>
</feature>
<keyword evidence="3 6" id="KW-0812">Transmembrane</keyword>
<dbReference type="NCBIfam" id="NF037979">
    <property type="entry name" value="Na_transp"/>
    <property type="match status" value="1"/>
</dbReference>
<feature type="transmembrane region" description="Helical" evidence="6">
    <location>
        <begin position="426"/>
        <end position="449"/>
    </location>
</feature>
<evidence type="ECO:0000256" key="3">
    <source>
        <dbReference type="ARBA" id="ARBA00022692"/>
    </source>
</evidence>
<keyword evidence="8" id="KW-1185">Reference proteome</keyword>
<feature type="transmembrane region" description="Helical" evidence="6">
    <location>
        <begin position="223"/>
        <end position="244"/>
    </location>
</feature>
<evidence type="ECO:0000313" key="7">
    <source>
        <dbReference type="EMBL" id="SFG06211.1"/>
    </source>
</evidence>
<feature type="transmembrane region" description="Helical" evidence="6">
    <location>
        <begin position="256"/>
        <end position="281"/>
    </location>
</feature>
<protein>
    <submittedName>
        <fullName evidence="7">Neurotransmitter:Na+ symporter, NSS family</fullName>
    </submittedName>
</protein>
<dbReference type="STRING" id="201973.SAMN04488025_11427"/>
<dbReference type="OrthoDB" id="9762833at2"/>
<dbReference type="EMBL" id="FOOK01000014">
    <property type="protein sequence ID" value="SFG06211.1"/>
    <property type="molecule type" value="Genomic_DNA"/>
</dbReference>
<feature type="transmembrane region" description="Helical" evidence="6">
    <location>
        <begin position="316"/>
        <end position="337"/>
    </location>
</feature>
<accession>A0A1I2NY64</accession>
<dbReference type="AlphaFoldDB" id="A0A1I2NY64"/>
<dbReference type="SUPFAM" id="SSF161070">
    <property type="entry name" value="SNF-like"/>
    <property type="match status" value="1"/>
</dbReference>
<feature type="transmembrane region" description="Helical" evidence="6">
    <location>
        <begin position="42"/>
        <end position="63"/>
    </location>
</feature>
<feature type="transmembrane region" description="Helical" evidence="6">
    <location>
        <begin position="144"/>
        <end position="163"/>
    </location>
</feature>
<evidence type="ECO:0000256" key="6">
    <source>
        <dbReference type="SAM" id="Phobius"/>
    </source>
</evidence>
<organism evidence="7 8">
    <name type="scientific">Planifilum fulgidum</name>
    <dbReference type="NCBI Taxonomy" id="201973"/>
    <lineage>
        <taxon>Bacteria</taxon>
        <taxon>Bacillati</taxon>
        <taxon>Bacillota</taxon>
        <taxon>Bacilli</taxon>
        <taxon>Bacillales</taxon>
        <taxon>Thermoactinomycetaceae</taxon>
        <taxon>Planifilum</taxon>
    </lineage>
</organism>
<name>A0A1I2NY64_9BACL</name>
<dbReference type="GO" id="GO:0016020">
    <property type="term" value="C:membrane"/>
    <property type="evidence" value="ECO:0007669"/>
    <property type="project" value="UniProtKB-SubCell"/>
</dbReference>
<keyword evidence="5 6" id="KW-0472">Membrane</keyword>
<proteinExistence type="predicted"/>
<gene>
    <name evidence="7" type="ORF">SAMN04488025_11427</name>
</gene>
<feature type="transmembrane region" description="Helical" evidence="6">
    <location>
        <begin position="84"/>
        <end position="108"/>
    </location>
</feature>
<evidence type="ECO:0000256" key="4">
    <source>
        <dbReference type="ARBA" id="ARBA00022989"/>
    </source>
</evidence>